<feature type="compositionally biased region" description="Polar residues" evidence="1">
    <location>
        <begin position="38"/>
        <end position="55"/>
    </location>
</feature>
<keyword evidence="3" id="KW-1185">Reference proteome</keyword>
<dbReference type="Proteomes" id="UP000678393">
    <property type="component" value="Unassembled WGS sequence"/>
</dbReference>
<accession>A0A8S4AAW3</accession>
<evidence type="ECO:0000256" key="1">
    <source>
        <dbReference type="SAM" id="MobiDB-lite"/>
    </source>
</evidence>
<proteinExistence type="predicted"/>
<feature type="compositionally biased region" description="Acidic residues" evidence="1">
    <location>
        <begin position="112"/>
        <end position="127"/>
    </location>
</feature>
<comment type="caution">
    <text evidence="2">The sequence shown here is derived from an EMBL/GenBank/DDBJ whole genome shotgun (WGS) entry which is preliminary data.</text>
</comment>
<feature type="compositionally biased region" description="Basic residues" evidence="1">
    <location>
        <begin position="187"/>
        <end position="205"/>
    </location>
</feature>
<feature type="compositionally biased region" description="Acidic residues" evidence="1">
    <location>
        <begin position="248"/>
        <end position="259"/>
    </location>
</feature>
<feature type="compositionally biased region" description="Basic and acidic residues" evidence="1">
    <location>
        <begin position="77"/>
        <end position="86"/>
    </location>
</feature>
<evidence type="ECO:0000313" key="3">
    <source>
        <dbReference type="Proteomes" id="UP000678393"/>
    </source>
</evidence>
<dbReference type="AlphaFoldDB" id="A0A8S4AAW3"/>
<evidence type="ECO:0000313" key="2">
    <source>
        <dbReference type="EMBL" id="CAG5135191.1"/>
    </source>
</evidence>
<reference evidence="2" key="1">
    <citation type="submission" date="2021-04" db="EMBL/GenBank/DDBJ databases">
        <authorList>
            <consortium name="Molecular Ecology Group"/>
        </authorList>
    </citation>
    <scope>NUCLEOTIDE SEQUENCE</scope>
</reference>
<gene>
    <name evidence="2" type="ORF">CUNI_LOCUS20749</name>
</gene>
<dbReference type="OrthoDB" id="10016177at2759"/>
<sequence length="575" mass="65948">MTGETVDVQRESFWKQHQNTLVQLRQDLSSGRRRKPNLSPTVSTAPVTSKTTFTKKSQHPPFGKYRRTPPPYLPKLKLPDDRDKKSLASSPTKFRVVPPVKPKQAFVADYDSWGEETDDEEEDYADDSSDKRDGRHKPTGGHAKSGHLKKPRKHYKPKPHPQTPSHLPPSVVYGAPFPVYYPPPPKHASRRRIHHRKKPDRRRKSQQPLQPVSSSRIPVSKKKRARLQTVGGAHTAPATAVRHPQTCTDDDGEEEDGGQADESAHAALLYMKHHPLFANDFTDWFVQDCLHTELLPDFLIETFTEIRHMPYNHRLYVPTLYCCEDILADHVSEMITSIVHETVTEMAYDYIDLQRDPLEEFLTTLIEDVVMLGVREIVRSSVVELAEQYMKTQFAIGIMHGLVDEHLDEIKTDLLEEVQFDLAAETVIMSEVIGPEVKEEAQLVAAEVLQNYDNKVMRRQLREVKHLADLKLADGMVMEFILSVISQQGQLWTEDDHLDRHLDDLIFNESFHQIFTISKERNKTVYCKPLHKLHEKAVSDVALDVFLQQLSRSLDEDLADVDEYERGVTVPVSHR</sequence>
<feature type="compositionally biased region" description="Basic residues" evidence="1">
    <location>
        <begin position="134"/>
        <end position="159"/>
    </location>
</feature>
<organism evidence="2 3">
    <name type="scientific">Candidula unifasciata</name>
    <dbReference type="NCBI Taxonomy" id="100452"/>
    <lineage>
        <taxon>Eukaryota</taxon>
        <taxon>Metazoa</taxon>
        <taxon>Spiralia</taxon>
        <taxon>Lophotrochozoa</taxon>
        <taxon>Mollusca</taxon>
        <taxon>Gastropoda</taxon>
        <taxon>Heterobranchia</taxon>
        <taxon>Euthyneura</taxon>
        <taxon>Panpulmonata</taxon>
        <taxon>Eupulmonata</taxon>
        <taxon>Stylommatophora</taxon>
        <taxon>Helicina</taxon>
        <taxon>Helicoidea</taxon>
        <taxon>Geomitridae</taxon>
        <taxon>Candidula</taxon>
    </lineage>
</organism>
<feature type="compositionally biased region" description="Polar residues" evidence="1">
    <location>
        <begin position="206"/>
        <end position="217"/>
    </location>
</feature>
<feature type="region of interest" description="Disordered" evidence="1">
    <location>
        <begin position="25"/>
        <end position="170"/>
    </location>
</feature>
<protein>
    <submittedName>
        <fullName evidence="2">Uncharacterized protein</fullName>
    </submittedName>
</protein>
<feature type="region of interest" description="Disordered" evidence="1">
    <location>
        <begin position="182"/>
        <end position="260"/>
    </location>
</feature>
<dbReference type="EMBL" id="CAJHNH020008002">
    <property type="protein sequence ID" value="CAG5135191.1"/>
    <property type="molecule type" value="Genomic_DNA"/>
</dbReference>
<name>A0A8S4AAW3_9EUPU</name>